<accession>A0A1G6AWJ0</accession>
<dbReference type="InterPro" id="IPR041636">
    <property type="entry name" value="RNase_J_C"/>
</dbReference>
<dbReference type="InterPro" id="IPR011108">
    <property type="entry name" value="RMMBL"/>
</dbReference>
<dbReference type="Gene3D" id="3.60.15.10">
    <property type="entry name" value="Ribonuclease Z/Hydroxyacylglutathione hydrolase-like"/>
    <property type="match status" value="1"/>
</dbReference>
<dbReference type="InterPro" id="IPR036866">
    <property type="entry name" value="RibonucZ/Hydroxyglut_hydro"/>
</dbReference>
<dbReference type="STRING" id="665467.SAMN02982931_00954"/>
<dbReference type="GO" id="GO:0046872">
    <property type="term" value="F:metal ion binding"/>
    <property type="evidence" value="ECO:0007669"/>
    <property type="project" value="UniProtKB-KW"/>
</dbReference>
<dbReference type="Gene3D" id="3.40.50.10710">
    <property type="entry name" value="Metallo-hydrolase/oxidoreductase"/>
    <property type="match status" value="1"/>
</dbReference>
<evidence type="ECO:0000256" key="3">
    <source>
        <dbReference type="ARBA" id="ARBA00022801"/>
    </source>
</evidence>
<organism evidence="8 9">
    <name type="scientific">Bauldia litoralis</name>
    <dbReference type="NCBI Taxonomy" id="665467"/>
    <lineage>
        <taxon>Bacteria</taxon>
        <taxon>Pseudomonadati</taxon>
        <taxon>Pseudomonadota</taxon>
        <taxon>Alphaproteobacteria</taxon>
        <taxon>Hyphomicrobiales</taxon>
        <taxon>Kaistiaceae</taxon>
        <taxon>Bauldia</taxon>
    </lineage>
</organism>
<dbReference type="Proteomes" id="UP000199071">
    <property type="component" value="Unassembled WGS sequence"/>
</dbReference>
<dbReference type="InterPro" id="IPR001279">
    <property type="entry name" value="Metallo-B-lactamas"/>
</dbReference>
<dbReference type="Pfam" id="PF22505">
    <property type="entry name" value="RNase_J_b_CASP"/>
    <property type="match status" value="1"/>
</dbReference>
<dbReference type="Pfam" id="PF17770">
    <property type="entry name" value="RNase_J_C"/>
    <property type="match status" value="1"/>
</dbReference>
<dbReference type="Pfam" id="PF07521">
    <property type="entry name" value="RMMBL"/>
    <property type="match status" value="1"/>
</dbReference>
<dbReference type="AlphaFoldDB" id="A0A1G6AWJ0"/>
<evidence type="ECO:0000256" key="4">
    <source>
        <dbReference type="ARBA" id="ARBA00022833"/>
    </source>
</evidence>
<dbReference type="CDD" id="cd07714">
    <property type="entry name" value="RNaseJ_MBL-fold"/>
    <property type="match status" value="1"/>
</dbReference>
<dbReference type="EMBL" id="FMXQ01000002">
    <property type="protein sequence ID" value="SDB12750.1"/>
    <property type="molecule type" value="Genomic_DNA"/>
</dbReference>
<dbReference type="GO" id="GO:0004527">
    <property type="term" value="F:exonuclease activity"/>
    <property type="evidence" value="ECO:0007669"/>
    <property type="project" value="UniProtKB-KW"/>
</dbReference>
<evidence type="ECO:0000256" key="6">
    <source>
        <dbReference type="ARBA" id="ARBA00022884"/>
    </source>
</evidence>
<reference evidence="8 9" key="1">
    <citation type="submission" date="2016-10" db="EMBL/GenBank/DDBJ databases">
        <authorList>
            <person name="de Groot N.N."/>
        </authorList>
    </citation>
    <scope>NUCLEOTIDE SEQUENCE [LARGE SCALE GENOMIC DNA]</scope>
    <source>
        <strain evidence="8 9">ATCC 35022</strain>
    </source>
</reference>
<feature type="domain" description="Metallo-beta-lactamase" evidence="7">
    <location>
        <begin position="20"/>
        <end position="219"/>
    </location>
</feature>
<keyword evidence="6" id="KW-0694">RNA-binding</keyword>
<keyword evidence="3" id="KW-0378">Hydrolase</keyword>
<keyword evidence="9" id="KW-1185">Reference proteome</keyword>
<keyword evidence="2" id="KW-0479">Metal-binding</keyword>
<dbReference type="Pfam" id="PF12706">
    <property type="entry name" value="Lactamase_B_2"/>
    <property type="match status" value="1"/>
</dbReference>
<dbReference type="SUPFAM" id="SSF56281">
    <property type="entry name" value="Metallo-hydrolase/oxidoreductase"/>
    <property type="match status" value="1"/>
</dbReference>
<dbReference type="PANTHER" id="PTHR43694:SF1">
    <property type="entry name" value="RIBONUCLEASE J"/>
    <property type="match status" value="1"/>
</dbReference>
<keyword evidence="1" id="KW-0540">Nuclease</keyword>
<dbReference type="InterPro" id="IPR042173">
    <property type="entry name" value="RNase_J_2"/>
</dbReference>
<evidence type="ECO:0000256" key="5">
    <source>
        <dbReference type="ARBA" id="ARBA00022839"/>
    </source>
</evidence>
<keyword evidence="4" id="KW-0862">Zinc</keyword>
<evidence type="ECO:0000313" key="8">
    <source>
        <dbReference type="EMBL" id="SDB12750.1"/>
    </source>
</evidence>
<name>A0A1G6AWJ0_9HYPH</name>
<dbReference type="GO" id="GO:0003723">
    <property type="term" value="F:RNA binding"/>
    <property type="evidence" value="ECO:0007669"/>
    <property type="project" value="UniProtKB-KW"/>
</dbReference>
<dbReference type="Gene3D" id="3.10.20.580">
    <property type="match status" value="1"/>
</dbReference>
<proteinExistence type="predicted"/>
<dbReference type="PANTHER" id="PTHR43694">
    <property type="entry name" value="RIBONUCLEASE J"/>
    <property type="match status" value="1"/>
</dbReference>
<protein>
    <submittedName>
        <fullName evidence="8">Ribonuclease J</fullName>
    </submittedName>
</protein>
<gene>
    <name evidence="8" type="ORF">SAMN02982931_00954</name>
</gene>
<keyword evidence="5" id="KW-0269">Exonuclease</keyword>
<dbReference type="SMART" id="SM00849">
    <property type="entry name" value="Lactamase_B"/>
    <property type="match status" value="1"/>
</dbReference>
<evidence type="ECO:0000256" key="1">
    <source>
        <dbReference type="ARBA" id="ARBA00022722"/>
    </source>
</evidence>
<dbReference type="InterPro" id="IPR055132">
    <property type="entry name" value="RNase_J_b_CASP"/>
</dbReference>
<evidence type="ECO:0000256" key="2">
    <source>
        <dbReference type="ARBA" id="ARBA00022723"/>
    </source>
</evidence>
<sequence>MARRQEELVFLPLGGVGEIGMNLGLYGYGPEHHRTWIAVDFGIGFPGEEAPGADVIFPDISYLEEERINLAGILITHAHEDHYGALIELWPRLRVPVFATAFTAGLLNAKAASEPGAEVIPVTIVAPGGRFKAGPFEIEYINVAHSIPEANALAIRTPLGLVLHSGDWKLDDTPVVGLPTDEARLREIGEEGVLALVSDSTNAYREGRSPSEQEVAHEIADVVASAKGRVAFTTFSSNVGRIRSITLAAARAGREVVVVGRSLRRMIDVASELGILAGLPPFLDEEAFQHLPRNKVLALLTGSQGEGRAALARIAADDHRQVSFDKGDLVVFSSRAIPGNEVPINRIVNALVKRGIRVMTDRDRLVHVSGHPRREEMRHFYGWLKPEIAVPVHGEAMHLEAHAELAEELGVKTVLRIENGTMIRLAPEAPGVVDEIAAGRLYRDGRLIGTMEGMGIAARRRLAFAGHVSVSVVMDAKGAMLGDPAVALVGLPDEDMAGESLAESVLDAALGAIESIPRRRRQADTVREAVRRAVRAEVAAIWGKKPNCTVFLTVV</sequence>
<evidence type="ECO:0000259" key="7">
    <source>
        <dbReference type="SMART" id="SM00849"/>
    </source>
</evidence>
<evidence type="ECO:0000313" key="9">
    <source>
        <dbReference type="Proteomes" id="UP000199071"/>
    </source>
</evidence>